<dbReference type="Gene3D" id="3.60.20.10">
    <property type="entry name" value="Glutamine Phosphoribosylpyrophosphate, subunit 1, domain 1"/>
    <property type="match status" value="1"/>
</dbReference>
<dbReference type="OrthoDB" id="9801213at2"/>
<feature type="binding site" evidence="7 10">
    <location>
        <position position="359"/>
    </location>
    <ligand>
        <name>Mg(2+)</name>
        <dbReference type="ChEBI" id="CHEBI:18420"/>
    </ligand>
</feature>
<dbReference type="GO" id="GO:0004044">
    <property type="term" value="F:amidophosphoribosyltransferase activity"/>
    <property type="evidence" value="ECO:0007669"/>
    <property type="project" value="UniProtKB-UniRule"/>
</dbReference>
<dbReference type="InterPro" id="IPR000836">
    <property type="entry name" value="PRTase_dom"/>
</dbReference>
<dbReference type="PROSITE" id="PS51278">
    <property type="entry name" value="GATASE_TYPE_2"/>
    <property type="match status" value="1"/>
</dbReference>
<evidence type="ECO:0000256" key="2">
    <source>
        <dbReference type="ARBA" id="ARBA00010138"/>
    </source>
</evidence>
<dbReference type="Pfam" id="PF00156">
    <property type="entry name" value="Pribosyltran"/>
    <property type="match status" value="1"/>
</dbReference>
<dbReference type="Gene3D" id="3.40.50.2020">
    <property type="match status" value="1"/>
</dbReference>
<dbReference type="EC" id="2.4.2.14" evidence="7"/>
<protein>
    <recommendedName>
        <fullName evidence="7">Amidophosphoribosyltransferase</fullName>
        <shortName evidence="7">ATase</shortName>
        <ecNumber evidence="7">2.4.2.14</ecNumber>
    </recommendedName>
    <alternativeName>
        <fullName evidence="7">Glutamine phosphoribosylpyrophosphate amidotransferase</fullName>
        <shortName evidence="7">GPATase</shortName>
    </alternativeName>
</protein>
<dbReference type="Pfam" id="PF13522">
    <property type="entry name" value="GATase_6"/>
    <property type="match status" value="1"/>
</dbReference>
<dbReference type="Proteomes" id="UP000287171">
    <property type="component" value="Unassembled WGS sequence"/>
</dbReference>
<comment type="function">
    <text evidence="7">Catalyzes the formation of phosphoribosylamine from phosphoribosylpyrophosphate (PRPP) and glutamine.</text>
</comment>
<comment type="caution">
    <text evidence="12">The sequence shown here is derived from an EMBL/GenBank/DDBJ whole genome shotgun (WGS) entry which is preliminary data.</text>
</comment>
<dbReference type="NCBIfam" id="TIGR01134">
    <property type="entry name" value="purF"/>
    <property type="match status" value="1"/>
</dbReference>
<dbReference type="UniPathway" id="UPA00074">
    <property type="reaction ID" value="UER00124"/>
</dbReference>
<dbReference type="PIRSF" id="PIRSF000485">
    <property type="entry name" value="Amd_phspho_trans"/>
    <property type="match status" value="1"/>
</dbReference>
<keyword evidence="7 10" id="KW-0460">Magnesium</keyword>
<dbReference type="GO" id="GO:0000287">
    <property type="term" value="F:magnesium ion binding"/>
    <property type="evidence" value="ECO:0007669"/>
    <property type="project" value="UniProtKB-UniRule"/>
</dbReference>
<evidence type="ECO:0000256" key="3">
    <source>
        <dbReference type="ARBA" id="ARBA00022676"/>
    </source>
</evidence>
<keyword evidence="5 7" id="KW-0658">Purine biosynthesis</keyword>
<evidence type="ECO:0000256" key="10">
    <source>
        <dbReference type="PIRSR" id="PIRSR000485-2"/>
    </source>
</evidence>
<feature type="binding site" evidence="7 10">
    <location>
        <position position="297"/>
    </location>
    <ligand>
        <name>Mg(2+)</name>
        <dbReference type="ChEBI" id="CHEBI:18420"/>
    </ligand>
</feature>
<name>A0A402B8F7_9CHLR</name>
<dbReference type="EMBL" id="BIFT01000001">
    <property type="protein sequence ID" value="GCE27616.1"/>
    <property type="molecule type" value="Genomic_DNA"/>
</dbReference>
<comment type="catalytic activity">
    <reaction evidence="7 8">
        <text>5-phospho-beta-D-ribosylamine + L-glutamate + diphosphate = 5-phospho-alpha-D-ribose 1-diphosphate + L-glutamine + H2O</text>
        <dbReference type="Rhea" id="RHEA:14905"/>
        <dbReference type="ChEBI" id="CHEBI:15377"/>
        <dbReference type="ChEBI" id="CHEBI:29985"/>
        <dbReference type="ChEBI" id="CHEBI:33019"/>
        <dbReference type="ChEBI" id="CHEBI:58017"/>
        <dbReference type="ChEBI" id="CHEBI:58359"/>
        <dbReference type="ChEBI" id="CHEBI:58681"/>
        <dbReference type="EC" id="2.4.2.14"/>
    </reaction>
</comment>
<dbReference type="GO" id="GO:0009113">
    <property type="term" value="P:purine nucleobase biosynthetic process"/>
    <property type="evidence" value="ECO:0007669"/>
    <property type="project" value="UniProtKB-UniRule"/>
</dbReference>
<evidence type="ECO:0000256" key="5">
    <source>
        <dbReference type="ARBA" id="ARBA00022755"/>
    </source>
</evidence>
<dbReference type="SUPFAM" id="SSF56235">
    <property type="entry name" value="N-terminal nucleophile aminohydrolases (Ntn hydrolases)"/>
    <property type="match status" value="1"/>
</dbReference>
<evidence type="ECO:0000256" key="7">
    <source>
        <dbReference type="HAMAP-Rule" id="MF_01931"/>
    </source>
</evidence>
<gene>
    <name evidence="7 12" type="primary">purF</name>
    <name evidence="12" type="ORF">KDA_31000</name>
</gene>
<evidence type="ECO:0000256" key="6">
    <source>
        <dbReference type="ARBA" id="ARBA00022962"/>
    </source>
</evidence>
<dbReference type="InterPro" id="IPR029057">
    <property type="entry name" value="PRTase-like"/>
</dbReference>
<dbReference type="HAMAP" id="MF_01931">
    <property type="entry name" value="PurF"/>
    <property type="match status" value="1"/>
</dbReference>
<evidence type="ECO:0000259" key="11">
    <source>
        <dbReference type="PROSITE" id="PS51278"/>
    </source>
</evidence>
<comment type="similarity">
    <text evidence="2 7 8">In the C-terminal section; belongs to the purine/pyrimidine phosphoribosyltransferase family.</text>
</comment>
<reference evidence="13" key="1">
    <citation type="submission" date="2018-12" db="EMBL/GenBank/DDBJ databases">
        <title>Tengunoibacter tsumagoiensis gen. nov., sp. nov., Dictyobacter kobayashii sp. nov., D. alpinus sp. nov., and D. joshuensis sp. nov. and description of Dictyobacteraceae fam. nov. within the order Ktedonobacterales isolated from Tengu-no-mugimeshi.</title>
        <authorList>
            <person name="Wang C.M."/>
            <person name="Zheng Y."/>
            <person name="Sakai Y."/>
            <person name="Toyoda A."/>
            <person name="Minakuchi Y."/>
            <person name="Abe K."/>
            <person name="Yokota A."/>
            <person name="Yabe S."/>
        </authorList>
    </citation>
    <scope>NUCLEOTIDE SEQUENCE [LARGE SCALE GENOMIC DNA]</scope>
    <source>
        <strain evidence="13">Uno16</strain>
    </source>
</reference>
<feature type="binding site" evidence="7 10">
    <location>
        <position position="360"/>
    </location>
    <ligand>
        <name>Mg(2+)</name>
        <dbReference type="ChEBI" id="CHEBI:18420"/>
    </ligand>
</feature>
<accession>A0A402B8F7</accession>
<organism evidence="12 13">
    <name type="scientific">Dictyobacter alpinus</name>
    <dbReference type="NCBI Taxonomy" id="2014873"/>
    <lineage>
        <taxon>Bacteria</taxon>
        <taxon>Bacillati</taxon>
        <taxon>Chloroflexota</taxon>
        <taxon>Ktedonobacteria</taxon>
        <taxon>Ktedonobacterales</taxon>
        <taxon>Dictyobacteraceae</taxon>
        <taxon>Dictyobacter</taxon>
    </lineage>
</organism>
<dbReference type="CDD" id="cd06223">
    <property type="entry name" value="PRTases_typeI"/>
    <property type="match status" value="1"/>
</dbReference>
<feature type="domain" description="Glutamine amidotransferase type-2" evidence="11">
    <location>
        <begin position="8"/>
        <end position="234"/>
    </location>
</feature>
<dbReference type="AlphaFoldDB" id="A0A402B8F7"/>
<proteinExistence type="inferred from homology"/>
<evidence type="ECO:0000256" key="1">
    <source>
        <dbReference type="ARBA" id="ARBA00005209"/>
    </source>
</evidence>
<dbReference type="PANTHER" id="PTHR11907">
    <property type="entry name" value="AMIDOPHOSPHORIBOSYLTRANSFERASE"/>
    <property type="match status" value="1"/>
</dbReference>
<feature type="active site" description="Nucleophile" evidence="7 9">
    <location>
        <position position="8"/>
    </location>
</feature>
<keyword evidence="13" id="KW-1185">Reference proteome</keyword>
<comment type="cofactor">
    <cofactor evidence="7 10">
        <name>Mg(2+)</name>
        <dbReference type="ChEBI" id="CHEBI:18420"/>
    </cofactor>
    <text evidence="7 10">Binds 1 Mg(2+) ion per subunit.</text>
</comment>
<keyword evidence="7 10" id="KW-0479">Metal-binding</keyword>
<dbReference type="InterPro" id="IPR029055">
    <property type="entry name" value="Ntn_hydrolases_N"/>
</dbReference>
<evidence type="ECO:0000256" key="8">
    <source>
        <dbReference type="PIRNR" id="PIRNR000485"/>
    </source>
</evidence>
<keyword evidence="4 7" id="KW-0808">Transferase</keyword>
<dbReference type="InterPro" id="IPR005854">
    <property type="entry name" value="PurF"/>
</dbReference>
<evidence type="ECO:0000313" key="12">
    <source>
        <dbReference type="EMBL" id="GCE27616.1"/>
    </source>
</evidence>
<evidence type="ECO:0000313" key="13">
    <source>
        <dbReference type="Proteomes" id="UP000287171"/>
    </source>
</evidence>
<keyword evidence="6 7" id="KW-0315">Glutamine amidotransferase</keyword>
<dbReference type="SUPFAM" id="SSF53271">
    <property type="entry name" value="PRTase-like"/>
    <property type="match status" value="1"/>
</dbReference>
<dbReference type="InterPro" id="IPR017932">
    <property type="entry name" value="GATase_2_dom"/>
</dbReference>
<evidence type="ECO:0000256" key="9">
    <source>
        <dbReference type="PIRSR" id="PIRSR000485-1"/>
    </source>
</evidence>
<dbReference type="GO" id="GO:0006189">
    <property type="term" value="P:'de novo' IMP biosynthetic process"/>
    <property type="evidence" value="ECO:0007669"/>
    <property type="project" value="UniProtKB-UniRule"/>
</dbReference>
<comment type="pathway">
    <text evidence="1 7 8">Purine metabolism; IMP biosynthesis via de novo pathway; N(1)-(5-phospho-D-ribosyl)glycinamide from 5-phospho-alpha-D-ribose 1-diphosphate: step 1/2.</text>
</comment>
<keyword evidence="3 7" id="KW-0328">Glycosyltransferase</keyword>
<dbReference type="RefSeq" id="WP_126627938.1">
    <property type="nucleotide sequence ID" value="NZ_BIFT01000001.1"/>
</dbReference>
<comment type="caution">
    <text evidence="7">Lacks conserved residue(s) required for the propagation of feature annotation.</text>
</comment>
<sequence length="492" mass="54787">MESLHDKCGVVGIYTRNPKAIHESEQHLLLSLAALQHRGQESAGIAIYNNEDTLFYRCGMGKVQEVFSDGYPDTFPPMKCGIGHVRYSTTGSSCIENAGPFVVRDDQGSIPPLALAHNGNIINTDVLRAWHPHYFTTSTTDSEIIASLLLHDTGHSMRERLMNIIPRLRGAYSLTILAEGKLYALRDPWGLRPLCVGYTDNTWIVASESCALDRIGATFIRQVDPGELITLDDEGMRSEVIATTPISRLCVLEPIYFADATSQLNGTVTYAIRQEIGRELAREYPRRADYVVPVPETSIPMAIAYADATNIPYEQLITRNRYSDRTFIKPTQNERLKALAQKFSFVKAKILGARLIIVDDSIVRGNTLKHLASHLRQLGAREIHLLSSSPPLRHTCHFGIDIPKETELIAAGRDTQEIAEELQVDSVGYLSLRGLNTALKNAHRTPLSSESSVDCLDEQYCFSCMALRGWPFRPQSRMNTPLQADLLPVLPT</sequence>
<evidence type="ECO:0000256" key="4">
    <source>
        <dbReference type="ARBA" id="ARBA00022679"/>
    </source>
</evidence>